<dbReference type="PROSITE" id="PS01357">
    <property type="entry name" value="ZF_ZZ_1"/>
    <property type="match status" value="1"/>
</dbReference>
<evidence type="ECO:0000256" key="1">
    <source>
        <dbReference type="ARBA" id="ARBA00000900"/>
    </source>
</evidence>
<feature type="compositionally biased region" description="Low complexity" evidence="9">
    <location>
        <begin position="217"/>
        <end position="229"/>
    </location>
</feature>
<evidence type="ECO:0000256" key="4">
    <source>
        <dbReference type="ARBA" id="ARBA00022679"/>
    </source>
</evidence>
<dbReference type="EMBL" id="CH480815">
    <property type="protein sequence ID" value="EDW42940.1"/>
    <property type="molecule type" value="Genomic_DNA"/>
</dbReference>
<dbReference type="InterPro" id="IPR043145">
    <property type="entry name" value="Znf_ZZ_sf"/>
</dbReference>
<dbReference type="GO" id="GO:0032436">
    <property type="term" value="P:positive regulation of proteasomal ubiquitin-dependent protein catabolic process"/>
    <property type="evidence" value="ECO:0007669"/>
    <property type="project" value="EnsemblMetazoa"/>
</dbReference>
<feature type="compositionally biased region" description="Low complexity" evidence="9">
    <location>
        <begin position="503"/>
        <end position="516"/>
    </location>
</feature>
<dbReference type="EC" id="2.3.2.27" evidence="3"/>
<dbReference type="GO" id="GO:0099536">
    <property type="term" value="P:synaptic signaling"/>
    <property type="evidence" value="ECO:0007669"/>
    <property type="project" value="TreeGrafter"/>
</dbReference>
<keyword evidence="7" id="KW-0862">Zinc</keyword>
<dbReference type="PROSITE" id="PS50135">
    <property type="entry name" value="ZF_ZZ_2"/>
    <property type="match status" value="1"/>
</dbReference>
<dbReference type="HOGENOM" id="CLU_032080_2_0_1"/>
<protein>
    <recommendedName>
        <fullName evidence="3">RING-type E3 ubiquitin transferase</fullName>
        <ecNumber evidence="3">2.3.2.27</ecNumber>
    </recommendedName>
</protein>
<evidence type="ECO:0000256" key="3">
    <source>
        <dbReference type="ARBA" id="ARBA00012483"/>
    </source>
</evidence>
<reference evidence="11 12" key="1">
    <citation type="journal article" date="2007" name="Nature">
        <title>Evolution of genes and genomes on the Drosophila phylogeny.</title>
        <authorList>
            <consortium name="Drosophila 12 Genomes Consortium"/>
            <person name="Clark A.G."/>
            <person name="Eisen M.B."/>
            <person name="Smith D.R."/>
            <person name="Bergman C.M."/>
            <person name="Oliver B."/>
            <person name="Markow T.A."/>
            <person name="Kaufman T.C."/>
            <person name="Kellis M."/>
            <person name="Gelbart W."/>
            <person name="Iyer V.N."/>
            <person name="Pollard D.A."/>
            <person name="Sackton T.B."/>
            <person name="Larracuente A.M."/>
            <person name="Singh N.D."/>
            <person name="Abad J.P."/>
            <person name="Abt D.N."/>
            <person name="Adryan B."/>
            <person name="Aguade M."/>
            <person name="Akashi H."/>
            <person name="Anderson W.W."/>
            <person name="Aquadro C.F."/>
            <person name="Ardell D.H."/>
            <person name="Arguello R."/>
            <person name="Artieri C.G."/>
            <person name="Barbash D.A."/>
            <person name="Barker D."/>
            <person name="Barsanti P."/>
            <person name="Batterham P."/>
            <person name="Batzoglou S."/>
            <person name="Begun D."/>
            <person name="Bhutkar A."/>
            <person name="Blanco E."/>
            <person name="Bosak S.A."/>
            <person name="Bradley R.K."/>
            <person name="Brand A.D."/>
            <person name="Brent M.R."/>
            <person name="Brooks A.N."/>
            <person name="Brown R.H."/>
            <person name="Butlin R.K."/>
            <person name="Caggese C."/>
            <person name="Calvi B.R."/>
            <person name="Bernardo de Carvalho A."/>
            <person name="Caspi A."/>
            <person name="Castrezana S."/>
            <person name="Celniker S.E."/>
            <person name="Chang J.L."/>
            <person name="Chapple C."/>
            <person name="Chatterji S."/>
            <person name="Chinwalla A."/>
            <person name="Civetta A."/>
            <person name="Clifton S.W."/>
            <person name="Comeron J.M."/>
            <person name="Costello J.C."/>
            <person name="Coyne J.A."/>
            <person name="Daub J."/>
            <person name="David R.G."/>
            <person name="Delcher A.L."/>
            <person name="Delehaunty K."/>
            <person name="Do C.B."/>
            <person name="Ebling H."/>
            <person name="Edwards K."/>
            <person name="Eickbush T."/>
            <person name="Evans J.D."/>
            <person name="Filipski A."/>
            <person name="Findeiss S."/>
            <person name="Freyhult E."/>
            <person name="Fulton L."/>
            <person name="Fulton R."/>
            <person name="Garcia A.C."/>
            <person name="Gardiner A."/>
            <person name="Garfield D.A."/>
            <person name="Garvin B.E."/>
            <person name="Gibson G."/>
            <person name="Gilbert D."/>
            <person name="Gnerre S."/>
            <person name="Godfrey J."/>
            <person name="Good R."/>
            <person name="Gotea V."/>
            <person name="Gravely B."/>
            <person name="Greenberg A.J."/>
            <person name="Griffiths-Jones S."/>
            <person name="Gross S."/>
            <person name="Guigo R."/>
            <person name="Gustafson E.A."/>
            <person name="Haerty W."/>
            <person name="Hahn M.W."/>
            <person name="Halligan D.L."/>
            <person name="Halpern A.L."/>
            <person name="Halter G.M."/>
            <person name="Han M.V."/>
            <person name="Heger A."/>
            <person name="Hillier L."/>
            <person name="Hinrichs A.S."/>
            <person name="Holmes I."/>
            <person name="Hoskins R.A."/>
            <person name="Hubisz M.J."/>
            <person name="Hultmark D."/>
            <person name="Huntley M.A."/>
            <person name="Jaffe D.B."/>
            <person name="Jagadeeshan S."/>
            <person name="Jeck W.R."/>
            <person name="Johnson J."/>
            <person name="Jones C.D."/>
            <person name="Jordan W.C."/>
            <person name="Karpen G.H."/>
            <person name="Kataoka E."/>
            <person name="Keightley P.D."/>
            <person name="Kheradpour P."/>
            <person name="Kirkness E.F."/>
            <person name="Koerich L.B."/>
            <person name="Kristiansen K."/>
            <person name="Kudrna D."/>
            <person name="Kulathinal R.J."/>
            <person name="Kumar S."/>
            <person name="Kwok R."/>
            <person name="Lander E."/>
            <person name="Langley C.H."/>
            <person name="Lapoint R."/>
            <person name="Lazzaro B.P."/>
            <person name="Lee S.J."/>
            <person name="Levesque L."/>
            <person name="Li R."/>
            <person name="Lin C.F."/>
            <person name="Lin M.F."/>
            <person name="Lindblad-Toh K."/>
            <person name="Llopart A."/>
            <person name="Long M."/>
            <person name="Low L."/>
            <person name="Lozovsky E."/>
            <person name="Lu J."/>
            <person name="Luo M."/>
            <person name="Machado C.A."/>
            <person name="Makalowski W."/>
            <person name="Marzo M."/>
            <person name="Matsuda M."/>
            <person name="Matzkin L."/>
            <person name="McAllister B."/>
            <person name="McBride C.S."/>
            <person name="McKernan B."/>
            <person name="McKernan K."/>
            <person name="Mendez-Lago M."/>
            <person name="Minx P."/>
            <person name="Mollenhauer M.U."/>
            <person name="Montooth K."/>
            <person name="Mount S.M."/>
            <person name="Mu X."/>
            <person name="Myers E."/>
            <person name="Negre B."/>
            <person name="Newfeld S."/>
            <person name="Nielsen R."/>
            <person name="Noor M.A."/>
            <person name="O'Grady P."/>
            <person name="Pachter L."/>
            <person name="Papaceit M."/>
            <person name="Parisi M.J."/>
            <person name="Parisi M."/>
            <person name="Parts L."/>
            <person name="Pedersen J.S."/>
            <person name="Pesole G."/>
            <person name="Phillippy A.M."/>
            <person name="Ponting C.P."/>
            <person name="Pop M."/>
            <person name="Porcelli D."/>
            <person name="Powell J.R."/>
            <person name="Prohaska S."/>
            <person name="Pruitt K."/>
            <person name="Puig M."/>
            <person name="Quesneville H."/>
            <person name="Ram K.R."/>
            <person name="Rand D."/>
            <person name="Rasmussen M.D."/>
            <person name="Reed L.K."/>
            <person name="Reenan R."/>
            <person name="Reily A."/>
            <person name="Remington K.A."/>
            <person name="Rieger T.T."/>
            <person name="Ritchie M.G."/>
            <person name="Robin C."/>
            <person name="Rogers Y.H."/>
            <person name="Rohde C."/>
            <person name="Rozas J."/>
            <person name="Rubenfield M.J."/>
            <person name="Ruiz A."/>
            <person name="Russo S."/>
            <person name="Salzberg S.L."/>
            <person name="Sanchez-Gracia A."/>
            <person name="Saranga D.J."/>
            <person name="Sato H."/>
            <person name="Schaeffer S.W."/>
            <person name="Schatz M.C."/>
            <person name="Schlenke T."/>
            <person name="Schwartz R."/>
            <person name="Segarra C."/>
            <person name="Singh R.S."/>
            <person name="Sirot L."/>
            <person name="Sirota M."/>
            <person name="Sisneros N.B."/>
            <person name="Smith C.D."/>
            <person name="Smith T.F."/>
            <person name="Spieth J."/>
            <person name="Stage D.E."/>
            <person name="Stark A."/>
            <person name="Stephan W."/>
            <person name="Strausberg R.L."/>
            <person name="Strempel S."/>
            <person name="Sturgill D."/>
            <person name="Sutton G."/>
            <person name="Sutton G.G."/>
            <person name="Tao W."/>
            <person name="Teichmann S."/>
            <person name="Tobari Y.N."/>
            <person name="Tomimura Y."/>
            <person name="Tsolas J.M."/>
            <person name="Valente V.L."/>
            <person name="Venter E."/>
            <person name="Venter J.C."/>
            <person name="Vicario S."/>
            <person name="Vieira F.G."/>
            <person name="Vilella A.J."/>
            <person name="Villasante A."/>
            <person name="Walenz B."/>
            <person name="Wang J."/>
            <person name="Wasserman M."/>
            <person name="Watts T."/>
            <person name="Wilson D."/>
            <person name="Wilson R.K."/>
            <person name="Wing R.A."/>
            <person name="Wolfner M.F."/>
            <person name="Wong A."/>
            <person name="Wong G.K."/>
            <person name="Wu C.I."/>
            <person name="Wu G."/>
            <person name="Yamamoto D."/>
            <person name="Yang H.P."/>
            <person name="Yang S.P."/>
            <person name="Yorke J.A."/>
            <person name="Yoshida K."/>
            <person name="Zdobnov E."/>
            <person name="Zhang P."/>
            <person name="Zhang Y."/>
            <person name="Zimin A.V."/>
            <person name="Baldwin J."/>
            <person name="Abdouelleil A."/>
            <person name="Abdulkadir J."/>
            <person name="Abebe A."/>
            <person name="Abera B."/>
            <person name="Abreu J."/>
            <person name="Acer S.C."/>
            <person name="Aftuck L."/>
            <person name="Alexander A."/>
            <person name="An P."/>
            <person name="Anderson E."/>
            <person name="Anderson S."/>
            <person name="Arachi H."/>
            <person name="Azer M."/>
            <person name="Bachantsang P."/>
            <person name="Barry A."/>
            <person name="Bayul T."/>
            <person name="Berlin A."/>
            <person name="Bessette D."/>
            <person name="Bloom T."/>
            <person name="Blye J."/>
            <person name="Boguslavskiy L."/>
            <person name="Bonnet C."/>
            <person name="Boukhgalter B."/>
            <person name="Bourzgui I."/>
            <person name="Brown A."/>
            <person name="Cahill P."/>
            <person name="Channer S."/>
            <person name="Cheshatsang Y."/>
            <person name="Chuda L."/>
            <person name="Citroen M."/>
            <person name="Collymore A."/>
            <person name="Cooke P."/>
            <person name="Costello M."/>
            <person name="D'Aco K."/>
            <person name="Daza R."/>
            <person name="De Haan G."/>
            <person name="DeGray S."/>
            <person name="DeMaso C."/>
            <person name="Dhargay N."/>
            <person name="Dooley K."/>
            <person name="Dooley E."/>
            <person name="Doricent M."/>
            <person name="Dorje P."/>
            <person name="Dorjee K."/>
            <person name="Dupes A."/>
            <person name="Elong R."/>
            <person name="Falk J."/>
            <person name="Farina A."/>
            <person name="Faro S."/>
            <person name="Ferguson D."/>
            <person name="Fisher S."/>
            <person name="Foley C.D."/>
            <person name="Franke A."/>
            <person name="Friedrich D."/>
            <person name="Gadbois L."/>
            <person name="Gearin G."/>
            <person name="Gearin C.R."/>
            <person name="Giannoukos G."/>
            <person name="Goode T."/>
            <person name="Graham J."/>
            <person name="Grandbois E."/>
            <person name="Grewal S."/>
            <person name="Gyaltsen K."/>
            <person name="Hafez N."/>
            <person name="Hagos B."/>
            <person name="Hall J."/>
            <person name="Henson C."/>
            <person name="Hollinger A."/>
            <person name="Honan T."/>
            <person name="Huard M.D."/>
            <person name="Hughes L."/>
            <person name="Hurhula B."/>
            <person name="Husby M.E."/>
            <person name="Kamat A."/>
            <person name="Kanga B."/>
            <person name="Kashin S."/>
            <person name="Khazanovich D."/>
            <person name="Kisner P."/>
            <person name="Lance K."/>
            <person name="Lara M."/>
            <person name="Lee W."/>
            <person name="Lennon N."/>
            <person name="Letendre F."/>
            <person name="LeVine R."/>
            <person name="Lipovsky A."/>
            <person name="Liu X."/>
            <person name="Liu J."/>
            <person name="Liu S."/>
            <person name="Lokyitsang T."/>
            <person name="Lokyitsang Y."/>
            <person name="Lubonja R."/>
            <person name="Lui A."/>
            <person name="MacDonald P."/>
            <person name="Magnisalis V."/>
            <person name="Maru K."/>
            <person name="Matthews C."/>
            <person name="McCusker W."/>
            <person name="McDonough S."/>
            <person name="Mehta T."/>
            <person name="Meldrim J."/>
            <person name="Meneus L."/>
            <person name="Mihai O."/>
            <person name="Mihalev A."/>
            <person name="Mihova T."/>
            <person name="Mittelman R."/>
            <person name="Mlenga V."/>
            <person name="Montmayeur A."/>
            <person name="Mulrain L."/>
            <person name="Navidi A."/>
            <person name="Naylor J."/>
            <person name="Negash T."/>
            <person name="Nguyen T."/>
            <person name="Nguyen N."/>
            <person name="Nicol R."/>
            <person name="Norbu C."/>
            <person name="Norbu N."/>
            <person name="Novod N."/>
            <person name="O'Neill B."/>
            <person name="Osman S."/>
            <person name="Markiewicz E."/>
            <person name="Oyono O.L."/>
            <person name="Patti C."/>
            <person name="Phunkhang P."/>
            <person name="Pierre F."/>
            <person name="Priest M."/>
            <person name="Raghuraman S."/>
            <person name="Rege F."/>
            <person name="Reyes R."/>
            <person name="Rise C."/>
            <person name="Rogov P."/>
            <person name="Ross K."/>
            <person name="Ryan E."/>
            <person name="Settipalli S."/>
            <person name="Shea T."/>
            <person name="Sherpa N."/>
            <person name="Shi L."/>
            <person name="Shih D."/>
            <person name="Sparrow T."/>
            <person name="Spaulding J."/>
            <person name="Stalker J."/>
            <person name="Stange-Thomann N."/>
            <person name="Stavropoulos S."/>
            <person name="Stone C."/>
            <person name="Strader C."/>
            <person name="Tesfaye S."/>
            <person name="Thomson T."/>
            <person name="Thoulutsang Y."/>
            <person name="Thoulutsang D."/>
            <person name="Topham K."/>
            <person name="Topping I."/>
            <person name="Tsamla T."/>
            <person name="Vassiliev H."/>
            <person name="Vo A."/>
            <person name="Wangchuk T."/>
            <person name="Wangdi T."/>
            <person name="Weiand M."/>
            <person name="Wilkinson J."/>
            <person name="Wilson A."/>
            <person name="Yadav S."/>
            <person name="Young G."/>
            <person name="Yu Q."/>
            <person name="Zembek L."/>
            <person name="Zhong D."/>
            <person name="Zimmer A."/>
            <person name="Zwirko Z."/>
            <person name="Jaffe D.B."/>
            <person name="Alvarez P."/>
            <person name="Brockman W."/>
            <person name="Butler J."/>
            <person name="Chin C."/>
            <person name="Gnerre S."/>
            <person name="Grabherr M."/>
            <person name="Kleber M."/>
            <person name="Mauceli E."/>
            <person name="MacCallum I."/>
        </authorList>
    </citation>
    <scope>NUCLEOTIDE SEQUENCE [LARGE SCALE GENOMIC DNA]</scope>
    <source>
        <strain evidence="12">Rob3c / Tucson 14021-0248.25</strain>
    </source>
</reference>
<dbReference type="Pfam" id="PF05605">
    <property type="entry name" value="zf-Di19"/>
    <property type="match status" value="1"/>
</dbReference>
<feature type="compositionally biased region" description="Basic and acidic residues" evidence="9">
    <location>
        <begin position="583"/>
        <end position="592"/>
    </location>
</feature>
<evidence type="ECO:0000256" key="6">
    <source>
        <dbReference type="ARBA" id="ARBA00022771"/>
    </source>
</evidence>
<gene>
    <name evidence="11" type="primary">Dsec\GM26291</name>
    <name evidence="11" type="ORF">Dsec_GM26291</name>
</gene>
<evidence type="ECO:0000256" key="7">
    <source>
        <dbReference type="ARBA" id="ARBA00022833"/>
    </source>
</evidence>
<feature type="domain" description="ZZ-type" evidence="10">
    <location>
        <begin position="4"/>
        <end position="60"/>
    </location>
</feature>
<sequence>MSRHEGVSCDSCLKSNFNGRRYKCLICYDYDLCADCYEDGVTSTRHLVEHPMQCILTRSDIELYFGGEMLASDQPQSFTCPYCKKMGFSDATLLEHVSAEHTETSLEVVCPVCAGLPGGEPNLVTDDFAGHLTLEHRQGPRELISFLISFFKQTHHTLIARNAQLHPHKRLVHGIFKNRSWLQYDEPSAIRHGGGVRRIPGRTLGGPRTRRSNMHFSSSSGLSALSPSGRESVDPIAELLSQLSGVRRGGPPTSQLQQLQMQMQLDRQQVTASRQIDRLPRRAHPIVSTSNSNAGMAEVISGGASGSGGSGAVGSGSGGGSGATAPPNLRTTEWPVTASFSTSASNHSQTQSSLAANSLNAREAIGTSSSAASNVLGISVGVGGTANGNGGAGSSGVAAGAGGAGQAGGQGGAAAGESLLLAQFMQPTFTEAEWAIVESMRADRSMFVQSLMLSMLCTEALDLNASDESLTKSDNVNKGQQQQQEEAEAQAETLLNNNADVEQQQQQQQQQQQPQPAMVRQVNQMQQTSPEDFVCDEYRYKNKKANTTQTSGTGGGGIGGVGGGLGGAGATAAPGGGAGTKPTADRGIERRSGRPPPGEMATGSQQPQQQQQSTANPAASQQKYKQNASAATAAGNTNQIPDTR</sequence>
<dbReference type="InterPro" id="IPR050774">
    <property type="entry name" value="KCMF1/Dystrophin"/>
</dbReference>
<feature type="compositionally biased region" description="Low complexity" evidence="9">
    <location>
        <begin position="604"/>
        <end position="638"/>
    </location>
</feature>
<keyword evidence="12" id="KW-1185">Reference proteome</keyword>
<name>B4HKJ0_DROSE</name>
<dbReference type="Gene3D" id="3.30.60.90">
    <property type="match status" value="1"/>
</dbReference>
<dbReference type="SUPFAM" id="SSF57850">
    <property type="entry name" value="RING/U-box"/>
    <property type="match status" value="1"/>
</dbReference>
<feature type="compositionally biased region" description="Gly residues" evidence="9">
    <location>
        <begin position="570"/>
        <end position="579"/>
    </location>
</feature>
<dbReference type="AlphaFoldDB" id="B4HKJ0"/>
<accession>B4HKJ0</accession>
<feature type="compositionally biased region" description="Gly residues" evidence="9">
    <location>
        <begin position="303"/>
        <end position="322"/>
    </location>
</feature>
<evidence type="ECO:0000256" key="2">
    <source>
        <dbReference type="ARBA" id="ARBA00010938"/>
    </source>
</evidence>
<organism evidence="12">
    <name type="scientific">Drosophila sechellia</name>
    <name type="common">Fruit fly</name>
    <dbReference type="NCBI Taxonomy" id="7238"/>
    <lineage>
        <taxon>Eukaryota</taxon>
        <taxon>Metazoa</taxon>
        <taxon>Ecdysozoa</taxon>
        <taxon>Arthropoda</taxon>
        <taxon>Hexapoda</taxon>
        <taxon>Insecta</taxon>
        <taxon>Pterygota</taxon>
        <taxon>Neoptera</taxon>
        <taxon>Endopterygota</taxon>
        <taxon>Diptera</taxon>
        <taxon>Brachycera</taxon>
        <taxon>Muscomorpha</taxon>
        <taxon>Ephydroidea</taxon>
        <taxon>Drosophilidae</taxon>
        <taxon>Drosophila</taxon>
        <taxon>Sophophora</taxon>
    </lineage>
</organism>
<keyword evidence="5" id="KW-0479">Metal-binding</keyword>
<dbReference type="PANTHER" id="PTHR12268:SF13">
    <property type="entry name" value="E3 UBIQUITIN-PROTEIN LIGASE KCMF1"/>
    <property type="match status" value="1"/>
</dbReference>
<dbReference type="CDD" id="cd02338">
    <property type="entry name" value="ZZ_PCMF_like"/>
    <property type="match status" value="1"/>
</dbReference>
<feature type="region of interest" description="Disordered" evidence="9">
    <location>
        <begin position="244"/>
        <end position="331"/>
    </location>
</feature>
<evidence type="ECO:0000256" key="5">
    <source>
        <dbReference type="ARBA" id="ARBA00022723"/>
    </source>
</evidence>
<dbReference type="PhylomeDB" id="B4HKJ0"/>
<evidence type="ECO:0000313" key="11">
    <source>
        <dbReference type="EMBL" id="EDW42940.1"/>
    </source>
</evidence>
<evidence type="ECO:0000256" key="9">
    <source>
        <dbReference type="SAM" id="MobiDB-lite"/>
    </source>
</evidence>
<dbReference type="InterPro" id="IPR000433">
    <property type="entry name" value="Znf_ZZ"/>
</dbReference>
<feature type="compositionally biased region" description="Low complexity" evidence="9">
    <location>
        <begin position="197"/>
        <end position="207"/>
    </location>
</feature>
<dbReference type="SMR" id="B4HKJ0"/>
<feature type="region of interest" description="Disordered" evidence="9">
    <location>
        <begin position="193"/>
        <end position="230"/>
    </location>
</feature>
<dbReference type="STRING" id="7238.B4HKJ0"/>
<comment type="catalytic activity">
    <reaction evidence="1">
        <text>S-ubiquitinyl-[E2 ubiquitin-conjugating enzyme]-L-cysteine + [acceptor protein]-L-lysine = [E2 ubiquitin-conjugating enzyme]-L-cysteine + N(6)-ubiquitinyl-[acceptor protein]-L-lysine.</text>
        <dbReference type="EC" id="2.3.2.27"/>
    </reaction>
</comment>
<dbReference type="SMART" id="SM00291">
    <property type="entry name" value="ZnF_ZZ"/>
    <property type="match status" value="1"/>
</dbReference>
<dbReference type="PANTHER" id="PTHR12268">
    <property type="entry name" value="E3 UBIQUITIN-PROTEIN LIGASE KCMF1"/>
    <property type="match status" value="1"/>
</dbReference>
<evidence type="ECO:0000313" key="12">
    <source>
        <dbReference type="Proteomes" id="UP000001292"/>
    </source>
</evidence>
<keyword evidence="6 8" id="KW-0863">Zinc-finger</keyword>
<dbReference type="GO" id="GO:0061630">
    <property type="term" value="F:ubiquitin protein ligase activity"/>
    <property type="evidence" value="ECO:0007669"/>
    <property type="project" value="UniProtKB-EC"/>
</dbReference>
<evidence type="ECO:0000256" key="8">
    <source>
        <dbReference type="PROSITE-ProRule" id="PRU00228"/>
    </source>
</evidence>
<dbReference type="GO" id="GO:0045202">
    <property type="term" value="C:synapse"/>
    <property type="evidence" value="ECO:0007669"/>
    <property type="project" value="GOC"/>
</dbReference>
<dbReference type="Pfam" id="PF00569">
    <property type="entry name" value="ZZ"/>
    <property type="match status" value="1"/>
</dbReference>
<dbReference type="GO" id="GO:0008270">
    <property type="term" value="F:zinc ion binding"/>
    <property type="evidence" value="ECO:0007669"/>
    <property type="project" value="UniProtKB-KW"/>
</dbReference>
<feature type="region of interest" description="Disordered" evidence="9">
    <location>
        <begin position="570"/>
        <end position="644"/>
    </location>
</feature>
<dbReference type="GO" id="GO:0070373">
    <property type="term" value="P:negative regulation of ERK1 and ERK2 cascade"/>
    <property type="evidence" value="ECO:0007669"/>
    <property type="project" value="EnsemblMetazoa"/>
</dbReference>
<dbReference type="InterPro" id="IPR008598">
    <property type="entry name" value="Di19_Zn-bd"/>
</dbReference>
<dbReference type="OMA" id="QGPREQY"/>
<keyword evidence="4" id="KW-0808">Transferase</keyword>
<feature type="compositionally biased region" description="Low complexity" evidence="9">
    <location>
        <begin position="255"/>
        <end position="269"/>
    </location>
</feature>
<proteinExistence type="inferred from homology"/>
<evidence type="ECO:0000259" key="10">
    <source>
        <dbReference type="PROSITE" id="PS50135"/>
    </source>
</evidence>
<dbReference type="Proteomes" id="UP000001292">
    <property type="component" value="Unassembled WGS sequence"/>
</dbReference>
<comment type="similarity">
    <text evidence="2">Belongs to the KCMF1 family.</text>
</comment>
<feature type="region of interest" description="Disordered" evidence="9">
    <location>
        <begin position="500"/>
        <end position="528"/>
    </location>
</feature>
<dbReference type="GO" id="GO:0005886">
    <property type="term" value="C:plasma membrane"/>
    <property type="evidence" value="ECO:0007669"/>
    <property type="project" value="TreeGrafter"/>
</dbReference>